<dbReference type="GO" id="GO:0047617">
    <property type="term" value="F:fatty acyl-CoA hydrolase activity"/>
    <property type="evidence" value="ECO:0007669"/>
    <property type="project" value="TreeGrafter"/>
</dbReference>
<dbReference type="PANTHER" id="PTHR31793:SF40">
    <property type="entry name" value="ACYL-COA THIOESTER HYDROLASE, YBGC_YBAW FAMILY"/>
    <property type="match status" value="1"/>
</dbReference>
<evidence type="ECO:0000313" key="1">
    <source>
        <dbReference type="EMBL" id="SUZ87316.1"/>
    </source>
</evidence>
<evidence type="ECO:0008006" key="2">
    <source>
        <dbReference type="Google" id="ProtNLM"/>
    </source>
</evidence>
<sequence length="147" mass="17225">MKSLLKTFPVIVKIPVIWGDMDSFQHVNNVIYFRYFESARIQYFETLGWMDIMEKMGMGPILGSTSCRYRIPLSYPDTVFVGAKITEMHEKRFTMEYLLVSEQYPEPVAEGTGVVVCYDYKKNQSTRIPEVIRLSIEKLEDRVFEID</sequence>
<dbReference type="SUPFAM" id="SSF54637">
    <property type="entry name" value="Thioesterase/thiol ester dehydrase-isomerase"/>
    <property type="match status" value="1"/>
</dbReference>
<dbReference type="AlphaFoldDB" id="A0A381R6E8"/>
<dbReference type="EMBL" id="UINC01001718">
    <property type="protein sequence ID" value="SUZ87316.1"/>
    <property type="molecule type" value="Genomic_DNA"/>
</dbReference>
<dbReference type="PANTHER" id="PTHR31793">
    <property type="entry name" value="4-HYDROXYBENZOYL-COA THIOESTERASE FAMILY MEMBER"/>
    <property type="match status" value="1"/>
</dbReference>
<dbReference type="CDD" id="cd00586">
    <property type="entry name" value="4HBT"/>
    <property type="match status" value="1"/>
</dbReference>
<dbReference type="InterPro" id="IPR050563">
    <property type="entry name" value="4-hydroxybenzoyl-CoA_TE"/>
</dbReference>
<dbReference type="Gene3D" id="3.10.129.10">
    <property type="entry name" value="Hotdog Thioesterase"/>
    <property type="match status" value="1"/>
</dbReference>
<dbReference type="InterPro" id="IPR029069">
    <property type="entry name" value="HotDog_dom_sf"/>
</dbReference>
<organism evidence="1">
    <name type="scientific">marine metagenome</name>
    <dbReference type="NCBI Taxonomy" id="408172"/>
    <lineage>
        <taxon>unclassified sequences</taxon>
        <taxon>metagenomes</taxon>
        <taxon>ecological metagenomes</taxon>
    </lineage>
</organism>
<dbReference type="Pfam" id="PF13279">
    <property type="entry name" value="4HBT_2"/>
    <property type="match status" value="1"/>
</dbReference>
<accession>A0A381R6E8</accession>
<proteinExistence type="predicted"/>
<protein>
    <recommendedName>
        <fullName evidence="2">Thioesterase domain-containing protein</fullName>
    </recommendedName>
</protein>
<gene>
    <name evidence="1" type="ORF">METZ01_LOCUS40170</name>
</gene>
<reference evidence="1" key="1">
    <citation type="submission" date="2018-05" db="EMBL/GenBank/DDBJ databases">
        <authorList>
            <person name="Lanie J.A."/>
            <person name="Ng W.-L."/>
            <person name="Kazmierczak K.M."/>
            <person name="Andrzejewski T.M."/>
            <person name="Davidsen T.M."/>
            <person name="Wayne K.J."/>
            <person name="Tettelin H."/>
            <person name="Glass J.I."/>
            <person name="Rusch D."/>
            <person name="Podicherti R."/>
            <person name="Tsui H.-C.T."/>
            <person name="Winkler M.E."/>
        </authorList>
    </citation>
    <scope>NUCLEOTIDE SEQUENCE</scope>
</reference>
<name>A0A381R6E8_9ZZZZ</name>